<evidence type="ECO:0000313" key="10">
    <source>
        <dbReference type="EMBL" id="MDX8332327.1"/>
    </source>
</evidence>
<keyword evidence="6 8" id="KW-0067">ATP-binding</keyword>
<dbReference type="InterPro" id="IPR004372">
    <property type="entry name" value="Ac/propionate_kinase"/>
</dbReference>
<accession>A0AAE5RSW8</accession>
<keyword evidence="7 8" id="KW-0460">Magnesium</keyword>
<dbReference type="InterPro" id="IPR043129">
    <property type="entry name" value="ATPase_NBD"/>
</dbReference>
<dbReference type="EMBL" id="NXEJ01000014">
    <property type="protein sequence ID" value="POO48529.1"/>
    <property type="molecule type" value="Genomic_DNA"/>
</dbReference>
<keyword evidence="13" id="KW-1185">Reference proteome</keyword>
<dbReference type="Proteomes" id="UP000237447">
    <property type="component" value="Unassembled WGS sequence"/>
</dbReference>
<evidence type="ECO:0000256" key="1">
    <source>
        <dbReference type="ARBA" id="ARBA00022490"/>
    </source>
</evidence>
<evidence type="ECO:0000256" key="3">
    <source>
        <dbReference type="ARBA" id="ARBA00022723"/>
    </source>
</evidence>
<reference evidence="11 12" key="1">
    <citation type="journal article" date="2018" name="Syst. Appl. Microbiol.">
        <title>Agrobacterium rosae sp. nov., isolated from galls on different agricultural crops.</title>
        <authorList>
            <person name="Kuzmanovic N."/>
            <person name="Pulawska J."/>
            <person name="Smalla K."/>
            <person name="Nesme X."/>
        </authorList>
    </citation>
    <scope>NUCLEOTIDE SEQUENCE [LARGE SCALE GENOMIC DNA]</scope>
    <source>
        <strain evidence="11 12">NCPPB 1650</strain>
    </source>
</reference>
<feature type="binding site" evidence="8">
    <location>
        <begin position="339"/>
        <end position="343"/>
    </location>
    <ligand>
        <name>ATP</name>
        <dbReference type="ChEBI" id="CHEBI:30616"/>
    </ligand>
</feature>
<dbReference type="PANTHER" id="PTHR21060:SF21">
    <property type="entry name" value="ACETATE KINASE"/>
    <property type="match status" value="1"/>
</dbReference>
<dbReference type="GO" id="GO:0006083">
    <property type="term" value="P:acetate metabolic process"/>
    <property type="evidence" value="ECO:0007669"/>
    <property type="project" value="TreeGrafter"/>
</dbReference>
<dbReference type="GO" id="GO:0005524">
    <property type="term" value="F:ATP binding"/>
    <property type="evidence" value="ECO:0007669"/>
    <property type="project" value="UniProtKB-KW"/>
</dbReference>
<comment type="cofactor">
    <cofactor evidence="8">
        <name>Mg(2+)</name>
        <dbReference type="ChEBI" id="CHEBI:18420"/>
    </cofactor>
    <cofactor evidence="8">
        <name>Mn(2+)</name>
        <dbReference type="ChEBI" id="CHEBI:29035"/>
    </cofactor>
    <text evidence="8">Mg(2+). Can also accept Mn(2+).</text>
</comment>
<evidence type="ECO:0000256" key="8">
    <source>
        <dbReference type="HAMAP-Rule" id="MF_00020"/>
    </source>
</evidence>
<dbReference type="GO" id="GO:0006085">
    <property type="term" value="P:acetyl-CoA biosynthetic process"/>
    <property type="evidence" value="ECO:0007669"/>
    <property type="project" value="UniProtKB-UniRule"/>
</dbReference>
<dbReference type="InterPro" id="IPR000890">
    <property type="entry name" value="Aliphatic_acid_kin_short-chain"/>
</dbReference>
<evidence type="ECO:0000256" key="7">
    <source>
        <dbReference type="ARBA" id="ARBA00022842"/>
    </source>
</evidence>
<keyword evidence="3 8" id="KW-0479">Metal-binding</keyword>
<name>A0AAE5RSW8_9HYPH</name>
<keyword evidence="2 8" id="KW-0808">Transferase</keyword>
<dbReference type="Proteomes" id="UP001277561">
    <property type="component" value="Unassembled WGS sequence"/>
</dbReference>
<evidence type="ECO:0000256" key="9">
    <source>
        <dbReference type="RuleBase" id="RU003835"/>
    </source>
</evidence>
<dbReference type="PRINTS" id="PR00471">
    <property type="entry name" value="ACETATEKNASE"/>
</dbReference>
<dbReference type="Gene3D" id="3.30.420.40">
    <property type="match status" value="2"/>
</dbReference>
<keyword evidence="5 8" id="KW-0418">Kinase</keyword>
<dbReference type="NCBIfam" id="NF005462">
    <property type="entry name" value="PRK07058.1"/>
    <property type="match status" value="1"/>
</dbReference>
<feature type="binding site" evidence="8">
    <location>
        <position position="390"/>
    </location>
    <ligand>
        <name>Mg(2+)</name>
        <dbReference type="ChEBI" id="CHEBI:18420"/>
    </ligand>
</feature>
<evidence type="ECO:0000256" key="5">
    <source>
        <dbReference type="ARBA" id="ARBA00022777"/>
    </source>
</evidence>
<comment type="pathway">
    <text evidence="8">Metabolic intermediate biosynthesis; acetyl-CoA biosynthesis; acetyl-CoA from acetate: step 1/2.</text>
</comment>
<dbReference type="HAMAP" id="MF_00020">
    <property type="entry name" value="Acetate_kinase"/>
    <property type="match status" value="1"/>
</dbReference>
<evidence type="ECO:0000256" key="4">
    <source>
        <dbReference type="ARBA" id="ARBA00022741"/>
    </source>
</evidence>
<comment type="function">
    <text evidence="8">Catalyzes the formation of acetyl phosphate from acetate and ATP. Can also catalyze the reverse reaction.</text>
</comment>
<comment type="catalytic activity">
    <reaction evidence="8">
        <text>acetate + ATP = acetyl phosphate + ADP</text>
        <dbReference type="Rhea" id="RHEA:11352"/>
        <dbReference type="ChEBI" id="CHEBI:22191"/>
        <dbReference type="ChEBI" id="CHEBI:30089"/>
        <dbReference type="ChEBI" id="CHEBI:30616"/>
        <dbReference type="ChEBI" id="CHEBI:456216"/>
        <dbReference type="EC" id="2.7.2.1"/>
    </reaction>
</comment>
<proteinExistence type="inferred from homology"/>
<feature type="binding site" evidence="8">
    <location>
        <begin position="294"/>
        <end position="296"/>
    </location>
    <ligand>
        <name>ATP</name>
        <dbReference type="ChEBI" id="CHEBI:30616"/>
    </ligand>
</feature>
<feature type="binding site" evidence="8">
    <location>
        <position position="23"/>
    </location>
    <ligand>
        <name>Mg(2+)</name>
        <dbReference type="ChEBI" id="CHEBI:18420"/>
    </ligand>
</feature>
<keyword evidence="1 8" id="KW-0963">Cytoplasm</keyword>
<dbReference type="GO" id="GO:0008776">
    <property type="term" value="F:acetate kinase activity"/>
    <property type="evidence" value="ECO:0007669"/>
    <property type="project" value="UniProtKB-UniRule"/>
</dbReference>
<dbReference type="PIRSF" id="PIRSF000722">
    <property type="entry name" value="Acetate_prop_kin"/>
    <property type="match status" value="1"/>
</dbReference>
<evidence type="ECO:0000313" key="12">
    <source>
        <dbReference type="Proteomes" id="UP000237447"/>
    </source>
</evidence>
<dbReference type="AlphaFoldDB" id="A0AAE5RSW8"/>
<organism evidence="11 12">
    <name type="scientific">Agrobacterium rosae</name>
    <dbReference type="NCBI Taxonomy" id="1972867"/>
    <lineage>
        <taxon>Bacteria</taxon>
        <taxon>Pseudomonadati</taxon>
        <taxon>Pseudomonadota</taxon>
        <taxon>Alphaproteobacteria</taxon>
        <taxon>Hyphomicrobiales</taxon>
        <taxon>Rhizobiaceae</taxon>
        <taxon>Rhizobium/Agrobacterium group</taxon>
        <taxon>Agrobacterium</taxon>
    </lineage>
</organism>
<gene>
    <name evidence="8" type="primary">ackA</name>
    <name evidence="11" type="ORF">CPJ18_25645</name>
    <name evidence="10" type="ORF">RMS29_24275</name>
</gene>
<dbReference type="GeneID" id="86882653"/>
<dbReference type="RefSeq" id="WP_103660402.1">
    <property type="nucleotide sequence ID" value="NZ_CP192765.1"/>
</dbReference>
<comment type="subunit">
    <text evidence="8">Homodimer.</text>
</comment>
<evidence type="ECO:0000313" key="11">
    <source>
        <dbReference type="EMBL" id="POO48529.1"/>
    </source>
</evidence>
<evidence type="ECO:0000313" key="13">
    <source>
        <dbReference type="Proteomes" id="UP001277561"/>
    </source>
</evidence>
<comment type="caution">
    <text evidence="11">The sequence shown here is derived from an EMBL/GenBank/DDBJ whole genome shotgun (WGS) entry which is preliminary data.</text>
</comment>
<dbReference type="GO" id="GO:0000287">
    <property type="term" value="F:magnesium ion binding"/>
    <property type="evidence" value="ECO:0007669"/>
    <property type="project" value="UniProtKB-UniRule"/>
</dbReference>
<dbReference type="NCBIfam" id="TIGR00016">
    <property type="entry name" value="ackA"/>
    <property type="match status" value="1"/>
</dbReference>
<protein>
    <recommendedName>
        <fullName evidence="8">Acetate kinase</fullName>
        <ecNumber evidence="8">2.7.2.1</ecNumber>
    </recommendedName>
    <alternativeName>
        <fullName evidence="8">Acetokinase</fullName>
    </alternativeName>
</protein>
<evidence type="ECO:0000256" key="2">
    <source>
        <dbReference type="ARBA" id="ARBA00022679"/>
    </source>
</evidence>
<dbReference type="PANTHER" id="PTHR21060">
    <property type="entry name" value="ACETATE KINASE"/>
    <property type="match status" value="1"/>
</dbReference>
<sequence length="414" mass="44402">MLEPSDHRRQGLRSNDGKLLTFNAGSSSIKMGLFSLVTGTPERIGNGTIDFQGKSLRFHIEGSGTSEIAFEHGGEPHPNAIVEAVFTSLASHIDISHIAAVGHRMVHGGDLFHGAVAMNNSVRTSVESLLPQAPLHQQHSLELIDAVLQLHPNMFQTTSFDTSFHNTNSALVKRYALPRALHDQGIKRFGFHGLSYSFIARELARVAPEIAHAKVVIAHLGSGSSLCGMDGGLSRDVSMGFSTLDGIPMATRCGALDPGVLLYLLTEKNRTPAELEHLLYHESGLLGVSGISSDSRVLLESDLREATEAIDLFAFRTAGETARIVNTLGGIDAFVFTAGVGENQPSIRAAISSHLGWLGLDIDFEANAANAQLISSTDSRIKVFVIATDEEQVIADDAFGLLKALRANWARPLG</sequence>
<dbReference type="SUPFAM" id="SSF53067">
    <property type="entry name" value="Actin-like ATPase domain"/>
    <property type="match status" value="2"/>
</dbReference>
<reference evidence="10 13" key="2">
    <citation type="journal article" date="2023" name="Phytobiomes J">
        <title>Deciphering the key players within the bacterial microbiota associated with aerial crown gall tumors on rhododendron: Insights into the gallobiome.</title>
        <authorList>
            <person name="Kuzmanovic N."/>
            <person name="Nesme J."/>
            <person name="Wolf J."/>
            <person name="Neumann-Schaal M."/>
            <person name="Petersen J."/>
            <person name="Fernandez-Gnecco G."/>
            <person name="Sproeer C."/>
            <person name="Bunk B."/>
            <person name="Overmann J."/>
            <person name="Sorensen S.J."/>
            <person name="Idczak E."/>
            <person name="Smalla K."/>
        </authorList>
    </citation>
    <scope>NUCLEOTIDE SEQUENCE [LARGE SCALE GENOMIC DNA]</scope>
    <source>
        <strain evidence="10">Rho-14.1</strain>
        <strain evidence="13">rho-14.1</strain>
    </source>
</reference>
<dbReference type="EMBL" id="JAVRAD010000016">
    <property type="protein sequence ID" value="MDX8332327.1"/>
    <property type="molecule type" value="Genomic_DNA"/>
</dbReference>
<comment type="similarity">
    <text evidence="8 9">Belongs to the acetokinase family.</text>
</comment>
<feature type="active site" description="Proton donor/acceptor" evidence="8">
    <location>
        <position position="161"/>
    </location>
</feature>
<keyword evidence="4 8" id="KW-0547">Nucleotide-binding</keyword>
<evidence type="ECO:0000256" key="6">
    <source>
        <dbReference type="ARBA" id="ARBA00022840"/>
    </source>
</evidence>
<feature type="binding site" evidence="8">
    <location>
        <begin position="219"/>
        <end position="223"/>
    </location>
    <ligand>
        <name>ATP</name>
        <dbReference type="ChEBI" id="CHEBI:30616"/>
    </ligand>
</feature>
<feature type="site" description="Transition state stabilizer" evidence="8">
    <location>
        <position position="252"/>
    </location>
</feature>
<feature type="site" description="Transition state stabilizer" evidence="8">
    <location>
        <position position="192"/>
    </location>
</feature>
<feature type="binding site" evidence="8">
    <location>
        <position position="104"/>
    </location>
    <ligand>
        <name>substrate</name>
    </ligand>
</feature>
<dbReference type="Pfam" id="PF00871">
    <property type="entry name" value="Acetate_kinase"/>
    <property type="match status" value="1"/>
</dbReference>
<dbReference type="GO" id="GO:0005829">
    <property type="term" value="C:cytosol"/>
    <property type="evidence" value="ECO:0007669"/>
    <property type="project" value="TreeGrafter"/>
</dbReference>
<feature type="binding site" evidence="8">
    <location>
        <position position="30"/>
    </location>
    <ligand>
        <name>ATP</name>
        <dbReference type="ChEBI" id="CHEBI:30616"/>
    </ligand>
</feature>
<comment type="subcellular location">
    <subcellularLocation>
        <location evidence="8">Cytoplasm</location>
    </subcellularLocation>
</comment>
<dbReference type="EC" id="2.7.2.1" evidence="8"/>